<keyword evidence="3" id="KW-1185">Reference proteome</keyword>
<gene>
    <name evidence="2" type="ORF">GCM10023184_43300</name>
</gene>
<accession>A0ABP8HRE7</accession>
<dbReference type="EMBL" id="BAABGY010000016">
    <property type="protein sequence ID" value="GAA4343174.1"/>
    <property type="molecule type" value="Genomic_DNA"/>
</dbReference>
<dbReference type="SUPFAM" id="SSF53300">
    <property type="entry name" value="vWA-like"/>
    <property type="match status" value="1"/>
</dbReference>
<dbReference type="InterPro" id="IPR049360">
    <property type="entry name" value="T6SS_TssR-like_VWA"/>
</dbReference>
<dbReference type="InterPro" id="IPR036465">
    <property type="entry name" value="vWFA_dom_sf"/>
</dbReference>
<evidence type="ECO:0000313" key="2">
    <source>
        <dbReference type="EMBL" id="GAA4343174.1"/>
    </source>
</evidence>
<reference evidence="3" key="1">
    <citation type="journal article" date="2019" name="Int. J. Syst. Evol. Microbiol.">
        <title>The Global Catalogue of Microorganisms (GCM) 10K type strain sequencing project: providing services to taxonomists for standard genome sequencing and annotation.</title>
        <authorList>
            <consortium name="The Broad Institute Genomics Platform"/>
            <consortium name="The Broad Institute Genome Sequencing Center for Infectious Disease"/>
            <person name="Wu L."/>
            <person name="Ma J."/>
        </authorList>
    </citation>
    <scope>NUCLEOTIDE SEQUENCE [LARGE SCALE GENOMIC DNA]</scope>
    <source>
        <strain evidence="3">JCM 17919</strain>
    </source>
</reference>
<dbReference type="Pfam" id="PF20781">
    <property type="entry name" value="TssR_C"/>
    <property type="match status" value="1"/>
</dbReference>
<evidence type="ECO:0000313" key="3">
    <source>
        <dbReference type="Proteomes" id="UP001501725"/>
    </source>
</evidence>
<proteinExistence type="predicted"/>
<dbReference type="InterPro" id="IPR040530">
    <property type="entry name" value="T6SS_TssR-like_N"/>
</dbReference>
<dbReference type="InterPro" id="IPR049358">
    <property type="entry name" value="T6SS_TssR-like_C"/>
</dbReference>
<evidence type="ECO:0000259" key="1">
    <source>
        <dbReference type="PROSITE" id="PS50234"/>
    </source>
</evidence>
<dbReference type="PROSITE" id="PS50234">
    <property type="entry name" value="VWFA"/>
    <property type="match status" value="1"/>
</dbReference>
<dbReference type="Gene3D" id="3.40.50.410">
    <property type="entry name" value="von Willebrand factor, type A domain"/>
    <property type="match status" value="1"/>
</dbReference>
<sequence>MKVPKRYLDEPNGTILPPNSPTDEGIVWVVCSDRSNNKTFSNSNGDGSYKTMDFMEKFYVTEEKGEYLHLYKYDELERMGGASYDLKPTAVDYGWAPKSKLLLWLRSQVSNRKISEKVLPILTDKSYKNSDVHVKQGGRLKLFKDPGLTQVSDIGITMFQFLFVYKREGKSVLVGKGAVSFPDRIDSDVLGWVSDDIAVTWADRVCLEFNMSDAAIAERKSKGKASLFASQQDATEWKKGKGGAPIWDADPLDRERSPLEKRLPIISEDKDNNVFKTGYVTSILDESGKQVMTVDDAARIEREAHDAKTSARKVNIVFVVDGSSGMKEYLSVVENVVERLVERRRRIRSDNDIKYGAVLYRDEMDNRCPGGELDISQMKALDTDAETVIDFIKKNGSIAGCQRTSRAVNKGIYMGLRLLASASKNKNETKVLVVLGGGKGRSTGQYADENLIKMAAENKVNLLTFQVAQGRGADYDQFPLFCRRLMVEASKQSVKLNAGTAALINARIDPKFESYGDYGFRLVYPTTTDIMGVVAFPPPGSALSAATINESLDSTFAVVDADIERKVVELNAVFDGIGQRGFKVDASVVRYLQSISEKVDDPQLIKRFYKDNYQFFIPGYTTLSREGYDNDVYTKTLYMSEDELINLQQNLKSLYDQTNMSETREKLVNTFITILGSYLGDQKKARENIMNKKWNAAQVMEVATSLPSKNPLLTKKPILDYLDPKATPDEEIIKLTRVFKAKFDDINSVIGNPKYRLALSWGVYYWVNEENLP</sequence>
<dbReference type="InterPro" id="IPR049359">
    <property type="entry name" value="T6SS_TssR-like_dom_2"/>
</dbReference>
<dbReference type="Proteomes" id="UP001501725">
    <property type="component" value="Unassembled WGS sequence"/>
</dbReference>
<dbReference type="Pfam" id="PF20782">
    <property type="entry name" value="TssR_VWA"/>
    <property type="match status" value="1"/>
</dbReference>
<feature type="domain" description="VWFA" evidence="1">
    <location>
        <begin position="315"/>
        <end position="478"/>
    </location>
</feature>
<protein>
    <recommendedName>
        <fullName evidence="1">VWFA domain-containing protein</fullName>
    </recommendedName>
</protein>
<dbReference type="SMART" id="SM00327">
    <property type="entry name" value="VWA"/>
    <property type="match status" value="1"/>
</dbReference>
<dbReference type="Pfam" id="PF17643">
    <property type="entry name" value="TssR"/>
    <property type="match status" value="1"/>
</dbReference>
<dbReference type="Pfam" id="PF20780">
    <property type="entry name" value="TssR_M"/>
    <property type="match status" value="1"/>
</dbReference>
<name>A0ABP8HRE7_9BACT</name>
<comment type="caution">
    <text evidence="2">The sequence shown here is derived from an EMBL/GenBank/DDBJ whole genome shotgun (WGS) entry which is preliminary data.</text>
</comment>
<dbReference type="InterPro" id="IPR002035">
    <property type="entry name" value="VWF_A"/>
</dbReference>
<organism evidence="2 3">
    <name type="scientific">Flaviaesturariibacter amylovorans</name>
    <dbReference type="NCBI Taxonomy" id="1084520"/>
    <lineage>
        <taxon>Bacteria</taxon>
        <taxon>Pseudomonadati</taxon>
        <taxon>Bacteroidota</taxon>
        <taxon>Chitinophagia</taxon>
        <taxon>Chitinophagales</taxon>
        <taxon>Chitinophagaceae</taxon>
        <taxon>Flaviaestuariibacter</taxon>
    </lineage>
</organism>